<sequence>MCLLDVPLPQRRAPGGRLSRRPGLLAGDAAKLSRKLAAVLRGHVRPALLDTYRSERHPVGRLVLRSSGGGVVRPAIARRGAHPLAGRRAPDVALTTGRLYEAQRGAGSC</sequence>
<evidence type="ECO:0000313" key="2">
    <source>
        <dbReference type="EMBL" id="GAA3071617.1"/>
    </source>
</evidence>
<dbReference type="InterPro" id="IPR002938">
    <property type="entry name" value="FAD-bd"/>
</dbReference>
<evidence type="ECO:0000313" key="3">
    <source>
        <dbReference type="Proteomes" id="UP001501532"/>
    </source>
</evidence>
<gene>
    <name evidence="2" type="ORF">GCM10010448_63080</name>
</gene>
<protein>
    <recommendedName>
        <fullName evidence="1">FAD-binding domain-containing protein</fullName>
    </recommendedName>
</protein>
<accession>A0ABP6M154</accession>
<feature type="domain" description="FAD-binding" evidence="1">
    <location>
        <begin position="27"/>
        <end position="66"/>
    </location>
</feature>
<dbReference type="Pfam" id="PF01494">
    <property type="entry name" value="FAD_binding_3"/>
    <property type="match status" value="1"/>
</dbReference>
<proteinExistence type="predicted"/>
<keyword evidence="3" id="KW-1185">Reference proteome</keyword>
<dbReference type="PRINTS" id="PR00420">
    <property type="entry name" value="RNGMNOXGNASE"/>
</dbReference>
<evidence type="ECO:0000259" key="1">
    <source>
        <dbReference type="Pfam" id="PF01494"/>
    </source>
</evidence>
<comment type="caution">
    <text evidence="2">The sequence shown here is derived from an EMBL/GenBank/DDBJ whole genome shotgun (WGS) entry which is preliminary data.</text>
</comment>
<dbReference type="InterPro" id="IPR036188">
    <property type="entry name" value="FAD/NAD-bd_sf"/>
</dbReference>
<reference evidence="3" key="1">
    <citation type="journal article" date="2019" name="Int. J. Syst. Evol. Microbiol.">
        <title>The Global Catalogue of Microorganisms (GCM) 10K type strain sequencing project: providing services to taxonomists for standard genome sequencing and annotation.</title>
        <authorList>
            <consortium name="The Broad Institute Genomics Platform"/>
            <consortium name="The Broad Institute Genome Sequencing Center for Infectious Disease"/>
            <person name="Wu L."/>
            <person name="Ma J."/>
        </authorList>
    </citation>
    <scope>NUCLEOTIDE SEQUENCE [LARGE SCALE GENOMIC DNA]</scope>
    <source>
        <strain evidence="3">JCM 9091</strain>
    </source>
</reference>
<name>A0ABP6M154_9ACTN</name>
<organism evidence="2 3">
    <name type="scientific">Streptomyces glomeratus</name>
    <dbReference type="NCBI Taxonomy" id="284452"/>
    <lineage>
        <taxon>Bacteria</taxon>
        <taxon>Bacillati</taxon>
        <taxon>Actinomycetota</taxon>
        <taxon>Actinomycetes</taxon>
        <taxon>Kitasatosporales</taxon>
        <taxon>Streptomycetaceae</taxon>
        <taxon>Streptomyces</taxon>
    </lineage>
</organism>
<dbReference type="Proteomes" id="UP001501532">
    <property type="component" value="Unassembled WGS sequence"/>
</dbReference>
<dbReference type="Gene3D" id="3.50.50.60">
    <property type="entry name" value="FAD/NAD(P)-binding domain"/>
    <property type="match status" value="1"/>
</dbReference>
<dbReference type="EMBL" id="BAAAUF010000073">
    <property type="protein sequence ID" value="GAA3071617.1"/>
    <property type="molecule type" value="Genomic_DNA"/>
</dbReference>